<evidence type="ECO:0000256" key="4">
    <source>
        <dbReference type="ARBA" id="ARBA00020071"/>
    </source>
</evidence>
<dbReference type="Pfam" id="PF05401">
    <property type="entry name" value="NodS"/>
    <property type="match status" value="1"/>
</dbReference>
<dbReference type="EMBL" id="AEWJ01000023">
    <property type="protein sequence ID" value="EGD60003.1"/>
    <property type="molecule type" value="Genomic_DNA"/>
</dbReference>
<reference evidence="8 9" key="1">
    <citation type="journal article" date="2012" name="J. Bacteriol.">
        <title>Draft Genome Sequence of Novosphingobium nitrogenifigens Y88T.</title>
        <authorList>
            <person name="Strabala T.J."/>
            <person name="Macdonald L."/>
            <person name="Liu V."/>
            <person name="Smit A.M."/>
        </authorList>
    </citation>
    <scope>NUCLEOTIDE SEQUENCE [LARGE SCALE GENOMIC DNA]</scope>
    <source>
        <strain evidence="8 9">DSM 19370</strain>
    </source>
</reference>
<dbReference type="GO" id="GO:0005576">
    <property type="term" value="C:extracellular region"/>
    <property type="evidence" value="ECO:0007669"/>
    <property type="project" value="UniProtKB-SubCell"/>
</dbReference>
<accession>F1Z538</accession>
<feature type="domain" description="NodB homology" evidence="7">
    <location>
        <begin position="825"/>
        <end position="995"/>
    </location>
</feature>
<keyword evidence="9" id="KW-1185">Reference proteome</keyword>
<dbReference type="AlphaFoldDB" id="F1Z538"/>
<dbReference type="PANTHER" id="PTHR34216:SF3">
    <property type="entry name" value="POLY-BETA-1,6-N-ACETYL-D-GLUCOSAMINE N-DEACETYLASE"/>
    <property type="match status" value="1"/>
</dbReference>
<dbReference type="InterPro" id="IPR029063">
    <property type="entry name" value="SAM-dependent_MTases_sf"/>
</dbReference>
<dbReference type="InterPro" id="IPR051398">
    <property type="entry name" value="Polysacch_Deacetylase"/>
</dbReference>
<proteinExistence type="inferred from homology"/>
<dbReference type="SUPFAM" id="SSF88713">
    <property type="entry name" value="Glycoside hydrolase/deacetylase"/>
    <property type="match status" value="1"/>
</dbReference>
<dbReference type="eggNOG" id="COG0726">
    <property type="taxonomic scope" value="Bacteria"/>
</dbReference>
<protein>
    <recommendedName>
        <fullName evidence="4">Chitooligosaccharide deacetylase</fullName>
    </recommendedName>
    <alternativeName>
        <fullName evidence="6">Nodulation protein B</fullName>
    </alternativeName>
</protein>
<evidence type="ECO:0000313" key="9">
    <source>
        <dbReference type="Proteomes" id="UP000004728"/>
    </source>
</evidence>
<dbReference type="OrthoDB" id="9813349at2"/>
<dbReference type="HOGENOM" id="CLU_296984_0_0_5"/>
<dbReference type="RefSeq" id="WP_008068872.1">
    <property type="nucleotide sequence ID" value="NZ_AQWK01000005.1"/>
</dbReference>
<dbReference type="PANTHER" id="PTHR34216">
    <property type="match status" value="1"/>
</dbReference>
<dbReference type="CDD" id="cd02440">
    <property type="entry name" value="AdoMet_MTases"/>
    <property type="match status" value="1"/>
</dbReference>
<comment type="caution">
    <text evidence="8">The sequence shown here is derived from an EMBL/GenBank/DDBJ whole genome shotgun (WGS) entry which is preliminary data.</text>
</comment>
<dbReference type="GO" id="GO:0008757">
    <property type="term" value="F:S-adenosylmethionine-dependent methyltransferase activity"/>
    <property type="evidence" value="ECO:0007669"/>
    <property type="project" value="InterPro"/>
</dbReference>
<evidence type="ECO:0000256" key="6">
    <source>
        <dbReference type="ARBA" id="ARBA00032976"/>
    </source>
</evidence>
<evidence type="ECO:0000313" key="8">
    <source>
        <dbReference type="EMBL" id="EGD60003.1"/>
    </source>
</evidence>
<evidence type="ECO:0000256" key="1">
    <source>
        <dbReference type="ARBA" id="ARBA00003236"/>
    </source>
</evidence>
<dbReference type="GO" id="GO:0009312">
    <property type="term" value="P:oligosaccharide biosynthetic process"/>
    <property type="evidence" value="ECO:0007669"/>
    <property type="project" value="InterPro"/>
</dbReference>
<organism evidence="8 9">
    <name type="scientific">Novosphingobium nitrogenifigens DSM 19370</name>
    <dbReference type="NCBI Taxonomy" id="983920"/>
    <lineage>
        <taxon>Bacteria</taxon>
        <taxon>Pseudomonadati</taxon>
        <taxon>Pseudomonadota</taxon>
        <taxon>Alphaproteobacteria</taxon>
        <taxon>Sphingomonadales</taxon>
        <taxon>Sphingomonadaceae</taxon>
        <taxon>Novosphingobium</taxon>
    </lineage>
</organism>
<dbReference type="InterPro" id="IPR001173">
    <property type="entry name" value="Glyco_trans_2-like"/>
</dbReference>
<comment type="function">
    <text evidence="1">Is involved in generating a small heat-stable compound (Nod), an acylated oligomer of N-acetylglucosamine, that stimulates mitosis in various plant protoplasts.</text>
</comment>
<dbReference type="InterPro" id="IPR029044">
    <property type="entry name" value="Nucleotide-diphossugar_trans"/>
</dbReference>
<dbReference type="SUPFAM" id="SSF53335">
    <property type="entry name" value="S-adenosyl-L-methionine-dependent methyltransferases"/>
    <property type="match status" value="1"/>
</dbReference>
<evidence type="ECO:0000256" key="2">
    <source>
        <dbReference type="ARBA" id="ARBA00004613"/>
    </source>
</evidence>
<name>F1Z538_9SPHN</name>
<dbReference type="PROSITE" id="PS51677">
    <property type="entry name" value="NODB"/>
    <property type="match status" value="1"/>
</dbReference>
<dbReference type="InterPro" id="IPR011330">
    <property type="entry name" value="Glyco_hydro/deAcase_b/a-brl"/>
</dbReference>
<gene>
    <name evidence="8" type="ORF">Y88_1877</name>
</gene>
<keyword evidence="8" id="KW-0808">Transferase</keyword>
<dbReference type="GO" id="GO:0016810">
    <property type="term" value="F:hydrolase activity, acting on carbon-nitrogen (but not peptide) bonds"/>
    <property type="evidence" value="ECO:0007669"/>
    <property type="project" value="InterPro"/>
</dbReference>
<dbReference type="eggNOG" id="COG0500">
    <property type="taxonomic scope" value="Bacteria"/>
</dbReference>
<comment type="subcellular location">
    <subcellularLocation>
        <location evidence="2">Secreted</location>
    </subcellularLocation>
</comment>
<evidence type="ECO:0000259" key="7">
    <source>
        <dbReference type="PROSITE" id="PS51677"/>
    </source>
</evidence>
<evidence type="ECO:0000256" key="5">
    <source>
        <dbReference type="ARBA" id="ARBA00022729"/>
    </source>
</evidence>
<comment type="similarity">
    <text evidence="3">Belongs to the polysaccharide deacetylase family.</text>
</comment>
<dbReference type="InterPro" id="IPR008715">
    <property type="entry name" value="SAM-MeTfrase_NodS-like"/>
</dbReference>
<dbReference type="Proteomes" id="UP000004728">
    <property type="component" value="Unassembled WGS sequence"/>
</dbReference>
<evidence type="ECO:0000256" key="3">
    <source>
        <dbReference type="ARBA" id="ARBA00010973"/>
    </source>
</evidence>
<dbReference type="InterPro" id="IPR002509">
    <property type="entry name" value="NODB_dom"/>
</dbReference>
<dbReference type="STRING" id="983920.Y88_1877"/>
<dbReference type="Gene3D" id="3.40.50.150">
    <property type="entry name" value="Vaccinia Virus protein VP39"/>
    <property type="match status" value="1"/>
</dbReference>
<keyword evidence="5" id="KW-0732">Signal</keyword>
<dbReference type="InParanoid" id="F1Z538"/>
<dbReference type="Gene3D" id="3.20.20.370">
    <property type="entry name" value="Glycoside hydrolase/deacetylase"/>
    <property type="match status" value="1"/>
</dbReference>
<dbReference type="eggNOG" id="COG1215">
    <property type="taxonomic scope" value="Bacteria"/>
</dbReference>
<dbReference type="Gene3D" id="3.90.550.10">
    <property type="entry name" value="Spore Coat Polysaccharide Biosynthesis Protein SpsA, Chain A"/>
    <property type="match status" value="1"/>
</dbReference>
<dbReference type="SUPFAM" id="SSF53448">
    <property type="entry name" value="Nucleotide-diphospho-sugar transferases"/>
    <property type="match status" value="1"/>
</dbReference>
<sequence length="995" mass="109788">MPTVSFIIPAFNNRDTIERTLMSVRLQRQSDWEAIVVDDGSSDDTPRLVARHVREDPRIRLIRQDNQGAGVARNTGLAEARGDWVVFLDSDDTVPPDYLVVMLDAALRTGADLVHCGWRRKLDGVLWWNPHPARPIDDPVRATARGCPFAIHAAMTRRESIVRLGGFDPALRICEDFDLWQRLARTGARFAPVEGLWVDVHVRSGSLSGDSARHLADGFAVIRRGHGPDPRVSDPAPGLADGAPLSELPEALWYHALWMAGAAIGRGADLRGPLLDLAAEFPFSVSDRHSAAAVVEDALVVGAARPGAPWPTLWDAFGEAITALFDGLGAAEDRFGVAAGILRLIERRIVAHCPPGTNARIGSRYLLGVDLADPVPGVEAPGIERLHVDLLYEGRRLERFEMAVTDGVRAHDLGIKIRGKVRGLNLLDDLWALRLGGKTSELGRTRLRTVGRRMAETQSDLDDAMFWDIADVLVPERPADGDLPVRADFIARIFFEERDAIARDEPRLPDVPVEDVRTGPELHEEVDYTDEAYWEDIFSNKDPWDYSNPYEALKYDQTMALLDGRRFDSALEIACAEGEFTRRLAGTCDSVLATDIAPSAVERAARKLAGLGNVTCRRLDLLRDNLVGQYDLIVCSEVLYYLEDEEVLGRFAAKVAEHLRPGGWFVTAHARLASDEPGQTGFGWPHPFGSRRIGAVFANTPGLALDCEFSTPVYRIQRFVKVDGPDLPLPERREGRMTPLLPQRIARMVKWRGGREVPVADAWHDFPILMYHRIVADGPPALAQWRTSPEAFEAQLSWLRRNGWQGVSLDRMVQAMFAGMPLPEKSVMLTFDDATRDFLDSALPLLHRYGFPATLFVPTGKIGGAADWDGKYGEPAPILDLEEIVALQDHDVSVCSHGVRHLPLTALGTEALFHELIGSKVVLEHALDREVNAIAYPYGDFDWAVGDCAGEASYAFGFTCFDGFVTRTSHPLVLPRREVVGGIDLAAFARIVGGG</sequence>
<dbReference type="Pfam" id="PF00535">
    <property type="entry name" value="Glycos_transf_2"/>
    <property type="match status" value="1"/>
</dbReference>
<dbReference type="Pfam" id="PF01522">
    <property type="entry name" value="Polysacc_deac_1"/>
    <property type="match status" value="1"/>
</dbReference>
<dbReference type="CDD" id="cd10918">
    <property type="entry name" value="CE4_NodB_like_5s_6s"/>
    <property type="match status" value="1"/>
</dbReference>